<evidence type="ECO:0000313" key="3">
    <source>
        <dbReference type="Proteomes" id="UP000756132"/>
    </source>
</evidence>
<reference evidence="2" key="1">
    <citation type="submission" date="2021-12" db="EMBL/GenBank/DDBJ databases">
        <authorList>
            <person name="Zaccaron A."/>
            <person name="Stergiopoulos I."/>
        </authorList>
    </citation>
    <scope>NUCLEOTIDE SEQUENCE</scope>
    <source>
        <strain evidence="2">Race5_Kim</strain>
    </source>
</reference>
<feature type="compositionally biased region" description="Basic and acidic residues" evidence="1">
    <location>
        <begin position="561"/>
        <end position="575"/>
    </location>
</feature>
<dbReference type="AlphaFoldDB" id="A0A9Q8PBH9"/>
<feature type="compositionally biased region" description="Basic and acidic residues" evidence="1">
    <location>
        <begin position="307"/>
        <end position="316"/>
    </location>
</feature>
<feature type="region of interest" description="Disordered" evidence="1">
    <location>
        <begin position="519"/>
        <end position="583"/>
    </location>
</feature>
<feature type="region of interest" description="Disordered" evidence="1">
    <location>
        <begin position="279"/>
        <end position="369"/>
    </location>
</feature>
<dbReference type="GeneID" id="71987502"/>
<evidence type="ECO:0000313" key="2">
    <source>
        <dbReference type="EMBL" id="UJO19380.1"/>
    </source>
</evidence>
<sequence length="842" mass="93406">MLENRKIACCGALYLVDQHQNPDRQVTRREQTKMIRKHLRTHAYLDRSKRPISAKAFRRIRGDIASENGIFAQALEDRSAALWRVKSDGLQREKLELYGYERDSFDASRLPRATRDTTVSISDCESEAIEHEPMPGHVQHGPIRRSVLTVLTDIDAVKKDCDHKQYKYADKQSRIRALRLLIHEYALTYRNKDRILGPVTDIYLLGAVESTLAHAQGKSNKTRTAEVLWRTGTDHLSKSWLSVAEVNGTNFADEQDLPKPGTTPKVSLTWEVDKNLSGHGLDGVDLSRDSQSFTTPGPSKKRKARTHSLDRGESSRYKRGSAATPLREVQRLRLPPTSYAEASQSSEDEDPGSNDKKSDRLNVKPSSGNDTAGALAALSRSLQIVLQDIDQVAAHHEDQDYKYASKASRLQALELLIRQYSLTTKNPGDHTRIVKPTALQLDRSIGNTYRSHALTVRAPGTSVRGLWNQGSVILKQSRLDRMERQATDFAKIRGLPAYGAFPTVSRRQEVTEALQKWDATVEPRDATEVTEAPSVQGADTALNLQSPTNRSIVSEQKGPAHHVDSNEQLPEREHATQPTASTASLSTHLDQLLATIQRSVTTTLQDLQLFANQPTPTPKTSNKAMDELFQHCWGPQWRNVCPDLGRNDLLSAASTLKALICAFVHHKLLHKDLAWPRDICLERIIFGLTSTDPSKTQQAHQDLQTLFAQTIENADGAPQHPVIRDFTAENTADLKAVLEPYCESLLLLATALKTDLEVGDVAALREGSTDRAADICARAMDLRVAAMKAAAEYEFLWPVVGHGGSVQREGVEVVGSGEVAEMAYTMAPGLRVRCEKGGENGR</sequence>
<protein>
    <submittedName>
        <fullName evidence="2">Uncharacterized protein</fullName>
    </submittedName>
</protein>
<gene>
    <name evidence="2" type="ORF">CLAFUR5_07624</name>
</gene>
<keyword evidence="3" id="KW-1185">Reference proteome</keyword>
<organism evidence="2 3">
    <name type="scientific">Passalora fulva</name>
    <name type="common">Tomato leaf mold</name>
    <name type="synonym">Cladosporium fulvum</name>
    <dbReference type="NCBI Taxonomy" id="5499"/>
    <lineage>
        <taxon>Eukaryota</taxon>
        <taxon>Fungi</taxon>
        <taxon>Dikarya</taxon>
        <taxon>Ascomycota</taxon>
        <taxon>Pezizomycotina</taxon>
        <taxon>Dothideomycetes</taxon>
        <taxon>Dothideomycetidae</taxon>
        <taxon>Mycosphaerellales</taxon>
        <taxon>Mycosphaerellaceae</taxon>
        <taxon>Fulvia</taxon>
    </lineage>
</organism>
<dbReference type="EMBL" id="CP090168">
    <property type="protein sequence ID" value="UJO19380.1"/>
    <property type="molecule type" value="Genomic_DNA"/>
</dbReference>
<reference evidence="2" key="2">
    <citation type="journal article" date="2022" name="Microb. Genom.">
        <title>A chromosome-scale genome assembly of the tomato pathogen Cladosporium fulvum reveals a compartmentalized genome architecture and the presence of a dispensable chromosome.</title>
        <authorList>
            <person name="Zaccaron A.Z."/>
            <person name="Chen L.H."/>
            <person name="Samaras A."/>
            <person name="Stergiopoulos I."/>
        </authorList>
    </citation>
    <scope>NUCLEOTIDE SEQUENCE</scope>
    <source>
        <strain evidence="2">Race5_Kim</strain>
    </source>
</reference>
<name>A0A9Q8PBH9_PASFU</name>
<dbReference type="RefSeq" id="XP_047763746.1">
    <property type="nucleotide sequence ID" value="XM_047906772.1"/>
</dbReference>
<accession>A0A9Q8PBH9</accession>
<dbReference type="KEGG" id="ffu:CLAFUR5_07624"/>
<feature type="compositionally biased region" description="Basic and acidic residues" evidence="1">
    <location>
        <begin position="353"/>
        <end position="362"/>
    </location>
</feature>
<evidence type="ECO:0000256" key="1">
    <source>
        <dbReference type="SAM" id="MobiDB-lite"/>
    </source>
</evidence>
<dbReference type="OrthoDB" id="3649962at2759"/>
<feature type="compositionally biased region" description="Polar residues" evidence="1">
    <location>
        <begin position="542"/>
        <end position="554"/>
    </location>
</feature>
<dbReference type="Proteomes" id="UP000756132">
    <property type="component" value="Chromosome 6"/>
</dbReference>
<proteinExistence type="predicted"/>